<dbReference type="AlphaFoldDB" id="G7KMQ9"/>
<reference evidence="1 3" key="1">
    <citation type="journal article" date="2011" name="Nature">
        <title>The Medicago genome provides insight into the evolution of rhizobial symbioses.</title>
        <authorList>
            <person name="Young N.D."/>
            <person name="Debelle F."/>
            <person name="Oldroyd G.E."/>
            <person name="Geurts R."/>
            <person name="Cannon S.B."/>
            <person name="Udvardi M.K."/>
            <person name="Benedito V.A."/>
            <person name="Mayer K.F."/>
            <person name="Gouzy J."/>
            <person name="Schoof H."/>
            <person name="Van de Peer Y."/>
            <person name="Proost S."/>
            <person name="Cook D.R."/>
            <person name="Meyers B.C."/>
            <person name="Spannagl M."/>
            <person name="Cheung F."/>
            <person name="De Mita S."/>
            <person name="Krishnakumar V."/>
            <person name="Gundlach H."/>
            <person name="Zhou S."/>
            <person name="Mudge J."/>
            <person name="Bharti A.K."/>
            <person name="Murray J.D."/>
            <person name="Naoumkina M.A."/>
            <person name="Rosen B."/>
            <person name="Silverstein K.A."/>
            <person name="Tang H."/>
            <person name="Rombauts S."/>
            <person name="Zhao P.X."/>
            <person name="Zhou P."/>
            <person name="Barbe V."/>
            <person name="Bardou P."/>
            <person name="Bechner M."/>
            <person name="Bellec A."/>
            <person name="Berger A."/>
            <person name="Berges H."/>
            <person name="Bidwell S."/>
            <person name="Bisseling T."/>
            <person name="Choisne N."/>
            <person name="Couloux A."/>
            <person name="Denny R."/>
            <person name="Deshpande S."/>
            <person name="Dai X."/>
            <person name="Doyle J.J."/>
            <person name="Dudez A.M."/>
            <person name="Farmer A.D."/>
            <person name="Fouteau S."/>
            <person name="Franken C."/>
            <person name="Gibelin C."/>
            <person name="Gish J."/>
            <person name="Goldstein S."/>
            <person name="Gonzalez A.J."/>
            <person name="Green P.J."/>
            <person name="Hallab A."/>
            <person name="Hartog M."/>
            <person name="Hua A."/>
            <person name="Humphray S.J."/>
            <person name="Jeong D.H."/>
            <person name="Jing Y."/>
            <person name="Jocker A."/>
            <person name="Kenton S.M."/>
            <person name="Kim D.J."/>
            <person name="Klee K."/>
            <person name="Lai H."/>
            <person name="Lang C."/>
            <person name="Lin S."/>
            <person name="Macmil S.L."/>
            <person name="Magdelenat G."/>
            <person name="Matthews L."/>
            <person name="McCorrison J."/>
            <person name="Monaghan E.L."/>
            <person name="Mun J.H."/>
            <person name="Najar F.Z."/>
            <person name="Nicholson C."/>
            <person name="Noirot C."/>
            <person name="O'Bleness M."/>
            <person name="Paule C.R."/>
            <person name="Poulain J."/>
            <person name="Prion F."/>
            <person name="Qin B."/>
            <person name="Qu C."/>
            <person name="Retzel E.F."/>
            <person name="Riddle C."/>
            <person name="Sallet E."/>
            <person name="Samain S."/>
            <person name="Samson N."/>
            <person name="Sanders I."/>
            <person name="Saurat O."/>
            <person name="Scarpelli C."/>
            <person name="Schiex T."/>
            <person name="Segurens B."/>
            <person name="Severin A.J."/>
            <person name="Sherrier D.J."/>
            <person name="Shi R."/>
            <person name="Sims S."/>
            <person name="Singer S.R."/>
            <person name="Sinharoy S."/>
            <person name="Sterck L."/>
            <person name="Viollet A."/>
            <person name="Wang B.B."/>
            <person name="Wang K."/>
            <person name="Wang M."/>
            <person name="Wang X."/>
            <person name="Warfsmann J."/>
            <person name="Weissenbach J."/>
            <person name="White D.D."/>
            <person name="White J.D."/>
            <person name="Wiley G.B."/>
            <person name="Wincker P."/>
            <person name="Xing Y."/>
            <person name="Yang L."/>
            <person name="Yao Z."/>
            <person name="Ying F."/>
            <person name="Zhai J."/>
            <person name="Zhou L."/>
            <person name="Zuber A."/>
            <person name="Denarie J."/>
            <person name="Dixon R.A."/>
            <person name="May G.D."/>
            <person name="Schwartz D.C."/>
            <person name="Rogers J."/>
            <person name="Quetier F."/>
            <person name="Town C.D."/>
            <person name="Roe B.A."/>
        </authorList>
    </citation>
    <scope>NUCLEOTIDE SEQUENCE [LARGE SCALE GENOMIC DNA]</scope>
    <source>
        <strain evidence="1">A17</strain>
        <strain evidence="2 3">cv. Jemalong A17</strain>
    </source>
</reference>
<keyword evidence="3" id="KW-1185">Reference proteome</keyword>
<dbReference type="EMBL" id="CM001222">
    <property type="protein sequence ID" value="AES74949.1"/>
    <property type="molecule type" value="Genomic_DNA"/>
</dbReference>
<sequence length="53" mass="6216">MVSTFNGNFSGNLPILDGKNYDKWCKQMKMVFWYQDARDLVKFGVDPLRENPT</sequence>
<protein>
    <recommendedName>
        <fullName evidence="4">DUF4219 domain-containing protein</fullName>
    </recommendedName>
</protein>
<proteinExistence type="predicted"/>
<accession>G7KMQ9</accession>
<dbReference type="HOGENOM" id="CLU_3071737_0_0_1"/>
<evidence type="ECO:0008006" key="4">
    <source>
        <dbReference type="Google" id="ProtNLM"/>
    </source>
</evidence>
<dbReference type="EnsemblPlants" id="AES74949">
    <property type="protein sequence ID" value="AES74949"/>
    <property type="gene ID" value="MTR_6g018260"/>
</dbReference>
<dbReference type="PaxDb" id="3880-AES74949"/>
<dbReference type="Proteomes" id="UP000002051">
    <property type="component" value="Chromosome 6"/>
</dbReference>
<evidence type="ECO:0000313" key="1">
    <source>
        <dbReference type="EMBL" id="AES74949.1"/>
    </source>
</evidence>
<reference evidence="2" key="3">
    <citation type="submission" date="2015-04" db="UniProtKB">
        <authorList>
            <consortium name="EnsemblPlants"/>
        </authorList>
    </citation>
    <scope>IDENTIFICATION</scope>
    <source>
        <strain evidence="2">cv. Jemalong A17</strain>
    </source>
</reference>
<evidence type="ECO:0000313" key="3">
    <source>
        <dbReference type="Proteomes" id="UP000002051"/>
    </source>
</evidence>
<reference evidence="1 3" key="2">
    <citation type="journal article" date="2014" name="BMC Genomics">
        <title>An improved genome release (version Mt4.0) for the model legume Medicago truncatula.</title>
        <authorList>
            <person name="Tang H."/>
            <person name="Krishnakumar V."/>
            <person name="Bidwell S."/>
            <person name="Rosen B."/>
            <person name="Chan A."/>
            <person name="Zhou S."/>
            <person name="Gentzbittel L."/>
            <person name="Childs K.L."/>
            <person name="Yandell M."/>
            <person name="Gundlach H."/>
            <person name="Mayer K.F."/>
            <person name="Schwartz D.C."/>
            <person name="Town C.D."/>
        </authorList>
    </citation>
    <scope>GENOME REANNOTATION</scope>
    <source>
        <strain evidence="2 3">cv. Jemalong A17</strain>
    </source>
</reference>
<gene>
    <name evidence="1" type="ordered locus">MTR_6g018260</name>
</gene>
<organism evidence="1 3">
    <name type="scientific">Medicago truncatula</name>
    <name type="common">Barrel medic</name>
    <name type="synonym">Medicago tribuloides</name>
    <dbReference type="NCBI Taxonomy" id="3880"/>
    <lineage>
        <taxon>Eukaryota</taxon>
        <taxon>Viridiplantae</taxon>
        <taxon>Streptophyta</taxon>
        <taxon>Embryophyta</taxon>
        <taxon>Tracheophyta</taxon>
        <taxon>Spermatophyta</taxon>
        <taxon>Magnoliopsida</taxon>
        <taxon>eudicotyledons</taxon>
        <taxon>Gunneridae</taxon>
        <taxon>Pentapetalae</taxon>
        <taxon>rosids</taxon>
        <taxon>fabids</taxon>
        <taxon>Fabales</taxon>
        <taxon>Fabaceae</taxon>
        <taxon>Papilionoideae</taxon>
        <taxon>50 kb inversion clade</taxon>
        <taxon>NPAAA clade</taxon>
        <taxon>Hologalegina</taxon>
        <taxon>IRL clade</taxon>
        <taxon>Trifolieae</taxon>
        <taxon>Medicago</taxon>
    </lineage>
</organism>
<evidence type="ECO:0000313" key="2">
    <source>
        <dbReference type="EnsemblPlants" id="AES74949"/>
    </source>
</evidence>
<name>G7KMQ9_MEDTR</name>